<dbReference type="OrthoDB" id="3679349at2"/>
<gene>
    <name evidence="5" type="ORF">EV191_103343</name>
</gene>
<organism evidence="5 6">
    <name type="scientific">Tamaricihabitans halophyticus</name>
    <dbReference type="NCBI Taxonomy" id="1262583"/>
    <lineage>
        <taxon>Bacteria</taxon>
        <taxon>Bacillati</taxon>
        <taxon>Actinomycetota</taxon>
        <taxon>Actinomycetes</taxon>
        <taxon>Pseudonocardiales</taxon>
        <taxon>Pseudonocardiaceae</taxon>
        <taxon>Tamaricihabitans</taxon>
    </lineage>
</organism>
<keyword evidence="3" id="KW-0963">Cytoplasm</keyword>
<keyword evidence="4" id="KW-0143">Chaperone</keyword>
<accession>A0A4R2QYZ4</accession>
<evidence type="ECO:0000256" key="1">
    <source>
        <dbReference type="ARBA" id="ARBA00004496"/>
    </source>
</evidence>
<evidence type="ECO:0000313" key="6">
    <source>
        <dbReference type="Proteomes" id="UP000294911"/>
    </source>
</evidence>
<evidence type="ECO:0000256" key="3">
    <source>
        <dbReference type="ARBA" id="ARBA00022490"/>
    </source>
</evidence>
<reference evidence="5 6" key="1">
    <citation type="submission" date="2019-03" db="EMBL/GenBank/DDBJ databases">
        <title>Genomic Encyclopedia of Type Strains, Phase IV (KMG-IV): sequencing the most valuable type-strain genomes for metagenomic binning, comparative biology and taxonomic classification.</title>
        <authorList>
            <person name="Goeker M."/>
        </authorList>
    </citation>
    <scope>NUCLEOTIDE SEQUENCE [LARGE SCALE GENOMIC DNA]</scope>
    <source>
        <strain evidence="5 6">DSM 45765</strain>
    </source>
</reference>
<proteinExistence type="inferred from homology"/>
<evidence type="ECO:0000256" key="2">
    <source>
        <dbReference type="ARBA" id="ARBA00006411"/>
    </source>
</evidence>
<name>A0A4R2QYZ4_9PSEU</name>
<comment type="caution">
    <text evidence="5">The sequence shown here is derived from an EMBL/GenBank/DDBJ whole genome shotgun (WGS) entry which is preliminary data.</text>
</comment>
<dbReference type="EMBL" id="SLXQ01000003">
    <property type="protein sequence ID" value="TCP54298.1"/>
    <property type="molecule type" value="Genomic_DNA"/>
</dbReference>
<protein>
    <submittedName>
        <fullName evidence="5">ESAT-6 protein secretion system EspG family protein</fullName>
    </submittedName>
</protein>
<dbReference type="InterPro" id="IPR025734">
    <property type="entry name" value="EspG"/>
</dbReference>
<dbReference type="Pfam" id="PF14011">
    <property type="entry name" value="ESX-1_EspG"/>
    <property type="match status" value="1"/>
</dbReference>
<evidence type="ECO:0000313" key="5">
    <source>
        <dbReference type="EMBL" id="TCP54298.1"/>
    </source>
</evidence>
<keyword evidence="6" id="KW-1185">Reference proteome</keyword>
<dbReference type="Proteomes" id="UP000294911">
    <property type="component" value="Unassembled WGS sequence"/>
</dbReference>
<dbReference type="RefSeq" id="WP_132877048.1">
    <property type="nucleotide sequence ID" value="NZ_SLXQ01000003.1"/>
</dbReference>
<sequence>MRDENSGWIQLSSAEFFLLWSFAELGEFPVPLNVAHVGRTEAHRARLVEEASRTLTERGLGTVHAPARDLGIYLRLLADHKLSVDLHAEGQGAGLRAMTVSGSSGVAGAAIVGNEVRIGPVGDHGMISALLAALPELPAGNGMGANVRWDDYLRACAEGDRHGVSGFVEILRDSGVRGAEANTIATAVSERVGGGRLGCSVRGVRGRARTPHTVNWVDTPHGRYSVRRGGDWVMVTPVSTNQLRAMAEEMVDDLR</sequence>
<comment type="subcellular location">
    <subcellularLocation>
        <location evidence="1">Cytoplasm</location>
    </subcellularLocation>
</comment>
<dbReference type="AlphaFoldDB" id="A0A4R2QYZ4"/>
<evidence type="ECO:0000256" key="4">
    <source>
        <dbReference type="ARBA" id="ARBA00023186"/>
    </source>
</evidence>
<comment type="similarity">
    <text evidence="2">Belongs to the EspG family.</text>
</comment>